<reference evidence="8" key="1">
    <citation type="submission" date="2019-06" db="EMBL/GenBank/DDBJ databases">
        <title>Complete genome sequence of Methylogaea oryzae strain JCM16910.</title>
        <authorList>
            <person name="Asakawa S."/>
        </authorList>
    </citation>
    <scope>NUCLEOTIDE SEQUENCE</scope>
    <source>
        <strain evidence="8">E10</strain>
    </source>
</reference>
<feature type="transmembrane region" description="Helical" evidence="7">
    <location>
        <begin position="38"/>
        <end position="60"/>
    </location>
</feature>
<keyword evidence="3" id="KW-1003">Cell membrane</keyword>
<evidence type="ECO:0000256" key="5">
    <source>
        <dbReference type="ARBA" id="ARBA00022989"/>
    </source>
</evidence>
<gene>
    <name evidence="8" type="ORF">MoryE10_31970</name>
</gene>
<evidence type="ECO:0000256" key="7">
    <source>
        <dbReference type="SAM" id="Phobius"/>
    </source>
</evidence>
<evidence type="ECO:0000313" key="9">
    <source>
        <dbReference type="Proteomes" id="UP000824988"/>
    </source>
</evidence>
<evidence type="ECO:0000256" key="1">
    <source>
        <dbReference type="ARBA" id="ARBA00004651"/>
    </source>
</evidence>
<dbReference type="InterPro" id="IPR051907">
    <property type="entry name" value="DoxX-like_oxidoreductase"/>
</dbReference>
<proteinExistence type="inferred from homology"/>
<sequence>MDKYTQIAARILLAQIFLVTGINKIGGYAGTQAYMEAIGVPGVLLPGVIALEIGGALALMTGYGARWAALALAVFSVVAALLFHHDFADKTQFIMFLKNLSIAGGLLLLFAQAETGNRS</sequence>
<dbReference type="GO" id="GO:0005886">
    <property type="term" value="C:plasma membrane"/>
    <property type="evidence" value="ECO:0007669"/>
    <property type="project" value="UniProtKB-SubCell"/>
</dbReference>
<dbReference type="Pfam" id="PF07681">
    <property type="entry name" value="DoxX"/>
    <property type="match status" value="1"/>
</dbReference>
<feature type="transmembrane region" description="Helical" evidence="7">
    <location>
        <begin position="7"/>
        <end position="26"/>
    </location>
</feature>
<dbReference type="InterPro" id="IPR032808">
    <property type="entry name" value="DoxX"/>
</dbReference>
<keyword evidence="5 7" id="KW-1133">Transmembrane helix</keyword>
<dbReference type="PANTHER" id="PTHR33452:SF1">
    <property type="entry name" value="INNER MEMBRANE PROTEIN YPHA-RELATED"/>
    <property type="match status" value="1"/>
</dbReference>
<feature type="transmembrane region" description="Helical" evidence="7">
    <location>
        <begin position="91"/>
        <end position="111"/>
    </location>
</feature>
<feature type="transmembrane region" description="Helical" evidence="7">
    <location>
        <begin position="67"/>
        <end position="85"/>
    </location>
</feature>
<dbReference type="PANTHER" id="PTHR33452">
    <property type="entry name" value="OXIDOREDUCTASE CATD-RELATED"/>
    <property type="match status" value="1"/>
</dbReference>
<evidence type="ECO:0000256" key="3">
    <source>
        <dbReference type="ARBA" id="ARBA00022475"/>
    </source>
</evidence>
<dbReference type="RefSeq" id="WP_221047642.1">
    <property type="nucleotide sequence ID" value="NZ_AP019782.1"/>
</dbReference>
<keyword evidence="9" id="KW-1185">Reference proteome</keyword>
<evidence type="ECO:0000256" key="2">
    <source>
        <dbReference type="ARBA" id="ARBA00006679"/>
    </source>
</evidence>
<organism evidence="8 9">
    <name type="scientific">Methylogaea oryzae</name>
    <dbReference type="NCBI Taxonomy" id="1295382"/>
    <lineage>
        <taxon>Bacteria</taxon>
        <taxon>Pseudomonadati</taxon>
        <taxon>Pseudomonadota</taxon>
        <taxon>Gammaproteobacteria</taxon>
        <taxon>Methylococcales</taxon>
        <taxon>Methylococcaceae</taxon>
        <taxon>Methylogaea</taxon>
    </lineage>
</organism>
<comment type="similarity">
    <text evidence="2">Belongs to the DoxX family.</text>
</comment>
<keyword evidence="4 7" id="KW-0812">Transmembrane</keyword>
<accession>A0A8D4VRM8</accession>
<evidence type="ECO:0008006" key="10">
    <source>
        <dbReference type="Google" id="ProtNLM"/>
    </source>
</evidence>
<keyword evidence="6 7" id="KW-0472">Membrane</keyword>
<evidence type="ECO:0000313" key="8">
    <source>
        <dbReference type="EMBL" id="BBL72591.1"/>
    </source>
</evidence>
<dbReference type="EMBL" id="AP019782">
    <property type="protein sequence ID" value="BBL72591.1"/>
    <property type="molecule type" value="Genomic_DNA"/>
</dbReference>
<dbReference type="Proteomes" id="UP000824988">
    <property type="component" value="Chromosome"/>
</dbReference>
<dbReference type="AlphaFoldDB" id="A0A8D4VRM8"/>
<evidence type="ECO:0000256" key="6">
    <source>
        <dbReference type="ARBA" id="ARBA00023136"/>
    </source>
</evidence>
<protein>
    <recommendedName>
        <fullName evidence="10">DoxX family protein</fullName>
    </recommendedName>
</protein>
<name>A0A8D4VRM8_9GAMM</name>
<comment type="subcellular location">
    <subcellularLocation>
        <location evidence="1">Cell membrane</location>
        <topology evidence="1">Multi-pass membrane protein</topology>
    </subcellularLocation>
</comment>
<evidence type="ECO:0000256" key="4">
    <source>
        <dbReference type="ARBA" id="ARBA00022692"/>
    </source>
</evidence>
<dbReference type="KEGG" id="moz:MoryE10_31970"/>